<dbReference type="EMBL" id="JADJUC010000003">
    <property type="protein sequence ID" value="MBK8523517.1"/>
    <property type="molecule type" value="Genomic_DNA"/>
</dbReference>
<dbReference type="InterPro" id="IPR007655">
    <property type="entry name" value="Slam_C"/>
</dbReference>
<dbReference type="InterPro" id="IPR011990">
    <property type="entry name" value="TPR-like_helical_dom_sf"/>
</dbReference>
<evidence type="ECO:0000256" key="2">
    <source>
        <dbReference type="SAM" id="SignalP"/>
    </source>
</evidence>
<sequence length="441" mass="48797">MQLKNIKKIGAAMIAAFALQSSMAYADELTDRAKALLAAGKGTDAYQLLEPAEATRAGDRDYDFLLGLAALEAGQNTRAVFALERVLAMDPNNTRARAEIARAYLALGETQTATQEFETVKKQGVPADVTMTIDRYIAAARRIEDQNATSITGYIEATIGYDTNVNVGPNKSSVAIPGFGNLPFEWGADSRANTDTFASLGGGWNVRTPIGDGYSLLAGLSASQRNNFSRQQFDMQNGDANIGVTATRDKDVYTLMAQSGVVSVDGIRFRNHIGLTGQWQRNLDARNQVGAFVQYSDLHYAQEEVRDADRWVAGASYAHLYREGIMAFASAYFVQERPQEKDVGWLGFEGLGMRIGGRINYDTQTVLFGGATWEYRDYNKEDPSFLSKRRDNQYGLTFGATRYFTKEWSVTPQLSLTLNDSNVALNEYHRELLSVTVRREF</sequence>
<feature type="repeat" description="TPR" evidence="1">
    <location>
        <begin position="60"/>
        <end position="93"/>
    </location>
</feature>
<dbReference type="SUPFAM" id="SSF48452">
    <property type="entry name" value="TPR-like"/>
    <property type="match status" value="1"/>
</dbReference>
<evidence type="ECO:0000256" key="1">
    <source>
        <dbReference type="PROSITE-ProRule" id="PRU00339"/>
    </source>
</evidence>
<dbReference type="AlphaFoldDB" id="A0A9D7K2L4"/>
<organism evidence="4 5">
    <name type="scientific">Candidatus Proximibacter danicus</name>
    <dbReference type="NCBI Taxonomy" id="2954365"/>
    <lineage>
        <taxon>Bacteria</taxon>
        <taxon>Pseudomonadati</taxon>
        <taxon>Pseudomonadota</taxon>
        <taxon>Betaproteobacteria</taxon>
        <taxon>Candidatus Proximibacter</taxon>
    </lineage>
</organism>
<accession>A0A9D7K2L4</accession>
<gene>
    <name evidence="4" type="ORF">IPL58_04950</name>
</gene>
<evidence type="ECO:0000259" key="3">
    <source>
        <dbReference type="Pfam" id="PF04575"/>
    </source>
</evidence>
<feature type="domain" description="Surface lipoprotein assembly modifier C-terminal" evidence="3">
    <location>
        <begin position="199"/>
        <end position="441"/>
    </location>
</feature>
<name>A0A9D7K2L4_9PROT</name>
<evidence type="ECO:0000313" key="4">
    <source>
        <dbReference type="EMBL" id="MBK8523517.1"/>
    </source>
</evidence>
<dbReference type="Proteomes" id="UP000886689">
    <property type="component" value="Unassembled WGS sequence"/>
</dbReference>
<protein>
    <submittedName>
        <fullName evidence="4">DUF560 domain-containing protein</fullName>
    </submittedName>
</protein>
<dbReference type="Gene3D" id="1.25.40.10">
    <property type="entry name" value="Tetratricopeptide repeat domain"/>
    <property type="match status" value="1"/>
</dbReference>
<keyword evidence="1" id="KW-0802">TPR repeat</keyword>
<feature type="chain" id="PRO_5039140331" evidence="2">
    <location>
        <begin position="27"/>
        <end position="441"/>
    </location>
</feature>
<feature type="signal peptide" evidence="2">
    <location>
        <begin position="1"/>
        <end position="26"/>
    </location>
</feature>
<dbReference type="Pfam" id="PF04575">
    <property type="entry name" value="SlipAM"/>
    <property type="match status" value="1"/>
</dbReference>
<comment type="caution">
    <text evidence="4">The sequence shown here is derived from an EMBL/GenBank/DDBJ whole genome shotgun (WGS) entry which is preliminary data.</text>
</comment>
<dbReference type="InterPro" id="IPR019734">
    <property type="entry name" value="TPR_rpt"/>
</dbReference>
<dbReference type="Pfam" id="PF14559">
    <property type="entry name" value="TPR_19"/>
    <property type="match status" value="1"/>
</dbReference>
<evidence type="ECO:0000313" key="5">
    <source>
        <dbReference type="Proteomes" id="UP000886689"/>
    </source>
</evidence>
<dbReference type="PROSITE" id="PS50005">
    <property type="entry name" value="TPR"/>
    <property type="match status" value="1"/>
</dbReference>
<reference evidence="4" key="1">
    <citation type="submission" date="2020-10" db="EMBL/GenBank/DDBJ databases">
        <title>Connecting structure to function with the recovery of over 1000 high-quality activated sludge metagenome-assembled genomes encoding full-length rRNA genes using long-read sequencing.</title>
        <authorList>
            <person name="Singleton C.M."/>
            <person name="Petriglieri F."/>
            <person name="Kristensen J.M."/>
            <person name="Kirkegaard R.H."/>
            <person name="Michaelsen T.Y."/>
            <person name="Andersen M.H."/>
            <person name="Karst S.M."/>
            <person name="Dueholm M.S."/>
            <person name="Nielsen P.H."/>
            <person name="Albertsen M."/>
        </authorList>
    </citation>
    <scope>NUCLEOTIDE SEQUENCE</scope>
    <source>
        <strain evidence="4">Hirt_18-Q3-R61-65_BATAC.395</strain>
    </source>
</reference>
<keyword evidence="2" id="KW-0732">Signal</keyword>
<proteinExistence type="predicted"/>